<keyword evidence="1" id="KW-0694">RNA-binding</keyword>
<dbReference type="GO" id="GO:0003723">
    <property type="term" value="F:RNA binding"/>
    <property type="evidence" value="ECO:0007669"/>
    <property type="project" value="UniProtKB-KW"/>
</dbReference>
<feature type="compositionally biased region" description="Low complexity" evidence="2">
    <location>
        <begin position="358"/>
        <end position="373"/>
    </location>
</feature>
<reference evidence="4 5" key="1">
    <citation type="journal article" date="2007" name="Nature">
        <title>Evolution of genes and genomes on the Drosophila phylogeny.</title>
        <authorList>
            <consortium name="Drosophila 12 Genomes Consortium"/>
            <person name="Clark A.G."/>
            <person name="Eisen M.B."/>
            <person name="Smith D.R."/>
            <person name="Bergman C.M."/>
            <person name="Oliver B."/>
            <person name="Markow T.A."/>
            <person name="Kaufman T.C."/>
            <person name="Kellis M."/>
            <person name="Gelbart W."/>
            <person name="Iyer V.N."/>
            <person name="Pollard D.A."/>
            <person name="Sackton T.B."/>
            <person name="Larracuente A.M."/>
            <person name="Singh N.D."/>
            <person name="Abad J.P."/>
            <person name="Abt D.N."/>
            <person name="Adryan B."/>
            <person name="Aguade M."/>
            <person name="Akashi H."/>
            <person name="Anderson W.W."/>
            <person name="Aquadro C.F."/>
            <person name="Ardell D.H."/>
            <person name="Arguello R."/>
            <person name="Artieri C.G."/>
            <person name="Barbash D.A."/>
            <person name="Barker D."/>
            <person name="Barsanti P."/>
            <person name="Batterham P."/>
            <person name="Batzoglou S."/>
            <person name="Begun D."/>
            <person name="Bhutkar A."/>
            <person name="Blanco E."/>
            <person name="Bosak S.A."/>
            <person name="Bradley R.K."/>
            <person name="Brand A.D."/>
            <person name="Brent M.R."/>
            <person name="Brooks A.N."/>
            <person name="Brown R.H."/>
            <person name="Butlin R.K."/>
            <person name="Caggese C."/>
            <person name="Calvi B.R."/>
            <person name="Bernardo de Carvalho A."/>
            <person name="Caspi A."/>
            <person name="Castrezana S."/>
            <person name="Celniker S.E."/>
            <person name="Chang J.L."/>
            <person name="Chapple C."/>
            <person name="Chatterji S."/>
            <person name="Chinwalla A."/>
            <person name="Civetta A."/>
            <person name="Clifton S.W."/>
            <person name="Comeron J.M."/>
            <person name="Costello J.C."/>
            <person name="Coyne J.A."/>
            <person name="Daub J."/>
            <person name="David R.G."/>
            <person name="Delcher A.L."/>
            <person name="Delehaunty K."/>
            <person name="Do C.B."/>
            <person name="Ebling H."/>
            <person name="Edwards K."/>
            <person name="Eickbush T."/>
            <person name="Evans J.D."/>
            <person name="Filipski A."/>
            <person name="Findeiss S."/>
            <person name="Freyhult E."/>
            <person name="Fulton L."/>
            <person name="Fulton R."/>
            <person name="Garcia A.C."/>
            <person name="Gardiner A."/>
            <person name="Garfield D.A."/>
            <person name="Garvin B.E."/>
            <person name="Gibson G."/>
            <person name="Gilbert D."/>
            <person name="Gnerre S."/>
            <person name="Godfrey J."/>
            <person name="Good R."/>
            <person name="Gotea V."/>
            <person name="Gravely B."/>
            <person name="Greenberg A.J."/>
            <person name="Griffiths-Jones S."/>
            <person name="Gross S."/>
            <person name="Guigo R."/>
            <person name="Gustafson E.A."/>
            <person name="Haerty W."/>
            <person name="Hahn M.W."/>
            <person name="Halligan D.L."/>
            <person name="Halpern A.L."/>
            <person name="Halter G.M."/>
            <person name="Han M.V."/>
            <person name="Heger A."/>
            <person name="Hillier L."/>
            <person name="Hinrichs A.S."/>
            <person name="Holmes I."/>
            <person name="Hoskins R.A."/>
            <person name="Hubisz M.J."/>
            <person name="Hultmark D."/>
            <person name="Huntley M.A."/>
            <person name="Jaffe D.B."/>
            <person name="Jagadeeshan S."/>
            <person name="Jeck W.R."/>
            <person name="Johnson J."/>
            <person name="Jones C.D."/>
            <person name="Jordan W.C."/>
            <person name="Karpen G.H."/>
            <person name="Kataoka E."/>
            <person name="Keightley P.D."/>
            <person name="Kheradpour P."/>
            <person name="Kirkness E.F."/>
            <person name="Koerich L.B."/>
            <person name="Kristiansen K."/>
            <person name="Kudrna D."/>
            <person name="Kulathinal R.J."/>
            <person name="Kumar S."/>
            <person name="Kwok R."/>
            <person name="Lander E."/>
            <person name="Langley C.H."/>
            <person name="Lapoint R."/>
            <person name="Lazzaro B.P."/>
            <person name="Lee S.J."/>
            <person name="Levesque L."/>
            <person name="Li R."/>
            <person name="Lin C.F."/>
            <person name="Lin M.F."/>
            <person name="Lindblad-Toh K."/>
            <person name="Llopart A."/>
            <person name="Long M."/>
            <person name="Low L."/>
            <person name="Lozovsky E."/>
            <person name="Lu J."/>
            <person name="Luo M."/>
            <person name="Machado C.A."/>
            <person name="Makalowski W."/>
            <person name="Marzo M."/>
            <person name="Matsuda M."/>
            <person name="Matzkin L."/>
            <person name="McAllister B."/>
            <person name="McBride C.S."/>
            <person name="McKernan B."/>
            <person name="McKernan K."/>
            <person name="Mendez-Lago M."/>
            <person name="Minx P."/>
            <person name="Mollenhauer M.U."/>
            <person name="Montooth K."/>
            <person name="Mount S.M."/>
            <person name="Mu X."/>
            <person name="Myers E."/>
            <person name="Negre B."/>
            <person name="Newfeld S."/>
            <person name="Nielsen R."/>
            <person name="Noor M.A."/>
            <person name="O'Grady P."/>
            <person name="Pachter L."/>
            <person name="Papaceit M."/>
            <person name="Parisi M.J."/>
            <person name="Parisi M."/>
            <person name="Parts L."/>
            <person name="Pedersen J.S."/>
            <person name="Pesole G."/>
            <person name="Phillippy A.M."/>
            <person name="Ponting C.P."/>
            <person name="Pop M."/>
            <person name="Porcelli D."/>
            <person name="Powell J.R."/>
            <person name="Prohaska S."/>
            <person name="Pruitt K."/>
            <person name="Puig M."/>
            <person name="Quesneville H."/>
            <person name="Ram K.R."/>
            <person name="Rand D."/>
            <person name="Rasmussen M.D."/>
            <person name="Reed L.K."/>
            <person name="Reenan R."/>
            <person name="Reily A."/>
            <person name="Remington K.A."/>
            <person name="Rieger T.T."/>
            <person name="Ritchie M.G."/>
            <person name="Robin C."/>
            <person name="Rogers Y.H."/>
            <person name="Rohde C."/>
            <person name="Rozas J."/>
            <person name="Rubenfield M.J."/>
            <person name="Ruiz A."/>
            <person name="Russo S."/>
            <person name="Salzberg S.L."/>
            <person name="Sanchez-Gracia A."/>
            <person name="Saranga D.J."/>
            <person name="Sato H."/>
            <person name="Schaeffer S.W."/>
            <person name="Schatz M.C."/>
            <person name="Schlenke T."/>
            <person name="Schwartz R."/>
            <person name="Segarra C."/>
            <person name="Singh R.S."/>
            <person name="Sirot L."/>
            <person name="Sirota M."/>
            <person name="Sisneros N.B."/>
            <person name="Smith C.D."/>
            <person name="Smith T.F."/>
            <person name="Spieth J."/>
            <person name="Stage D.E."/>
            <person name="Stark A."/>
            <person name="Stephan W."/>
            <person name="Strausberg R.L."/>
            <person name="Strempel S."/>
            <person name="Sturgill D."/>
            <person name="Sutton G."/>
            <person name="Sutton G.G."/>
            <person name="Tao W."/>
            <person name="Teichmann S."/>
            <person name="Tobari Y.N."/>
            <person name="Tomimura Y."/>
            <person name="Tsolas J.M."/>
            <person name="Valente V.L."/>
            <person name="Venter E."/>
            <person name="Venter J.C."/>
            <person name="Vicario S."/>
            <person name="Vieira F.G."/>
            <person name="Vilella A.J."/>
            <person name="Villasante A."/>
            <person name="Walenz B."/>
            <person name="Wang J."/>
            <person name="Wasserman M."/>
            <person name="Watts T."/>
            <person name="Wilson D."/>
            <person name="Wilson R.K."/>
            <person name="Wing R.A."/>
            <person name="Wolfner M.F."/>
            <person name="Wong A."/>
            <person name="Wong G.K."/>
            <person name="Wu C.I."/>
            <person name="Wu G."/>
            <person name="Yamamoto D."/>
            <person name="Yang H.P."/>
            <person name="Yang S.P."/>
            <person name="Yorke J.A."/>
            <person name="Yoshida K."/>
            <person name="Zdobnov E."/>
            <person name="Zhang P."/>
            <person name="Zhang Y."/>
            <person name="Zimin A.V."/>
            <person name="Baldwin J."/>
            <person name="Abdouelleil A."/>
            <person name="Abdulkadir J."/>
            <person name="Abebe A."/>
            <person name="Abera B."/>
            <person name="Abreu J."/>
            <person name="Acer S.C."/>
            <person name="Aftuck L."/>
            <person name="Alexander A."/>
            <person name="An P."/>
            <person name="Anderson E."/>
            <person name="Anderson S."/>
            <person name="Arachi H."/>
            <person name="Azer M."/>
            <person name="Bachantsang P."/>
            <person name="Barry A."/>
            <person name="Bayul T."/>
            <person name="Berlin A."/>
            <person name="Bessette D."/>
            <person name="Bloom T."/>
            <person name="Blye J."/>
            <person name="Boguslavskiy L."/>
            <person name="Bonnet C."/>
            <person name="Boukhgalter B."/>
            <person name="Bourzgui I."/>
            <person name="Brown A."/>
            <person name="Cahill P."/>
            <person name="Channer S."/>
            <person name="Cheshatsang Y."/>
            <person name="Chuda L."/>
            <person name="Citroen M."/>
            <person name="Collymore A."/>
            <person name="Cooke P."/>
            <person name="Costello M."/>
            <person name="D'Aco K."/>
            <person name="Daza R."/>
            <person name="De Haan G."/>
            <person name="DeGray S."/>
            <person name="DeMaso C."/>
            <person name="Dhargay N."/>
            <person name="Dooley K."/>
            <person name="Dooley E."/>
            <person name="Doricent M."/>
            <person name="Dorje P."/>
            <person name="Dorjee K."/>
            <person name="Dupes A."/>
            <person name="Elong R."/>
            <person name="Falk J."/>
            <person name="Farina A."/>
            <person name="Faro S."/>
            <person name="Ferguson D."/>
            <person name="Fisher S."/>
            <person name="Foley C.D."/>
            <person name="Franke A."/>
            <person name="Friedrich D."/>
            <person name="Gadbois L."/>
            <person name="Gearin G."/>
            <person name="Gearin C.R."/>
            <person name="Giannoukos G."/>
            <person name="Goode T."/>
            <person name="Graham J."/>
            <person name="Grandbois E."/>
            <person name="Grewal S."/>
            <person name="Gyaltsen K."/>
            <person name="Hafez N."/>
            <person name="Hagos B."/>
            <person name="Hall J."/>
            <person name="Henson C."/>
            <person name="Hollinger A."/>
            <person name="Honan T."/>
            <person name="Huard M.D."/>
            <person name="Hughes L."/>
            <person name="Hurhula B."/>
            <person name="Husby M.E."/>
            <person name="Kamat A."/>
            <person name="Kanga B."/>
            <person name="Kashin S."/>
            <person name="Khazanovich D."/>
            <person name="Kisner P."/>
            <person name="Lance K."/>
            <person name="Lara M."/>
            <person name="Lee W."/>
            <person name="Lennon N."/>
            <person name="Letendre F."/>
            <person name="LeVine R."/>
            <person name="Lipovsky A."/>
            <person name="Liu X."/>
            <person name="Liu J."/>
            <person name="Liu S."/>
            <person name="Lokyitsang T."/>
            <person name="Lokyitsang Y."/>
            <person name="Lubonja R."/>
            <person name="Lui A."/>
            <person name="MacDonald P."/>
            <person name="Magnisalis V."/>
            <person name="Maru K."/>
            <person name="Matthews C."/>
            <person name="McCusker W."/>
            <person name="McDonough S."/>
            <person name="Mehta T."/>
            <person name="Meldrim J."/>
            <person name="Meneus L."/>
            <person name="Mihai O."/>
            <person name="Mihalev A."/>
            <person name="Mihova T."/>
            <person name="Mittelman R."/>
            <person name="Mlenga V."/>
            <person name="Montmayeur A."/>
            <person name="Mulrain L."/>
            <person name="Navidi A."/>
            <person name="Naylor J."/>
            <person name="Negash T."/>
            <person name="Nguyen T."/>
            <person name="Nguyen N."/>
            <person name="Nicol R."/>
            <person name="Norbu C."/>
            <person name="Norbu N."/>
            <person name="Novod N."/>
            <person name="O'Neill B."/>
            <person name="Osman S."/>
            <person name="Markiewicz E."/>
            <person name="Oyono O.L."/>
            <person name="Patti C."/>
            <person name="Phunkhang P."/>
            <person name="Pierre F."/>
            <person name="Priest M."/>
            <person name="Raghuraman S."/>
            <person name="Rege F."/>
            <person name="Reyes R."/>
            <person name="Rise C."/>
            <person name="Rogov P."/>
            <person name="Ross K."/>
            <person name="Ryan E."/>
            <person name="Settipalli S."/>
            <person name="Shea T."/>
            <person name="Sherpa N."/>
            <person name="Shi L."/>
            <person name="Shih D."/>
            <person name="Sparrow T."/>
            <person name="Spaulding J."/>
            <person name="Stalker J."/>
            <person name="Stange-Thomann N."/>
            <person name="Stavropoulos S."/>
            <person name="Stone C."/>
            <person name="Strader C."/>
            <person name="Tesfaye S."/>
            <person name="Thomson T."/>
            <person name="Thoulutsang Y."/>
            <person name="Thoulutsang D."/>
            <person name="Topham K."/>
            <person name="Topping I."/>
            <person name="Tsamla T."/>
            <person name="Vassiliev H."/>
            <person name="Vo A."/>
            <person name="Wangchuk T."/>
            <person name="Wangdi T."/>
            <person name="Weiand M."/>
            <person name="Wilkinson J."/>
            <person name="Wilson A."/>
            <person name="Yadav S."/>
            <person name="Young G."/>
            <person name="Yu Q."/>
            <person name="Zembek L."/>
            <person name="Zhong D."/>
            <person name="Zimmer A."/>
            <person name="Zwirko Z."/>
            <person name="Jaffe D.B."/>
            <person name="Alvarez P."/>
            <person name="Brockman W."/>
            <person name="Butler J."/>
            <person name="Chin C."/>
            <person name="Gnerre S."/>
            <person name="Grabherr M."/>
            <person name="Kleber M."/>
            <person name="Mauceli E."/>
            <person name="MacCallum I."/>
        </authorList>
    </citation>
    <scope>NUCLEOTIDE SEQUENCE [LARGE SCALE GENOMIC DNA]</scope>
    <source>
        <strain evidence="5">Tucson 14030-0811.24</strain>
    </source>
</reference>
<feature type="compositionally biased region" description="Low complexity" evidence="2">
    <location>
        <begin position="206"/>
        <end position="218"/>
    </location>
</feature>
<evidence type="ECO:0000259" key="3">
    <source>
        <dbReference type="SMART" id="SM01218"/>
    </source>
</evidence>
<feature type="compositionally biased region" description="Polar residues" evidence="2">
    <location>
        <begin position="1"/>
        <end position="21"/>
    </location>
</feature>
<feature type="region of interest" description="Disordered" evidence="2">
    <location>
        <begin position="64"/>
        <end position="441"/>
    </location>
</feature>
<feature type="compositionally biased region" description="Low complexity" evidence="2">
    <location>
        <begin position="186"/>
        <end position="196"/>
    </location>
</feature>
<accession>B4NJ53</accession>
<dbReference type="HOGENOM" id="CLU_646027_0_0_1"/>
<evidence type="ECO:0000313" key="4">
    <source>
        <dbReference type="EMBL" id="EDW83846.2"/>
    </source>
</evidence>
<feature type="compositionally biased region" description="Basic and acidic residues" evidence="2">
    <location>
        <begin position="405"/>
        <end position="420"/>
    </location>
</feature>
<feature type="compositionally biased region" description="Basic residues" evidence="2">
    <location>
        <begin position="24"/>
        <end position="36"/>
    </location>
</feature>
<dbReference type="STRING" id="7260.B4NJ53"/>
<organism evidence="4 5">
    <name type="scientific">Drosophila willistoni</name>
    <name type="common">Fruit fly</name>
    <dbReference type="NCBI Taxonomy" id="7260"/>
    <lineage>
        <taxon>Eukaryota</taxon>
        <taxon>Metazoa</taxon>
        <taxon>Ecdysozoa</taxon>
        <taxon>Arthropoda</taxon>
        <taxon>Hexapoda</taxon>
        <taxon>Insecta</taxon>
        <taxon>Pterygota</taxon>
        <taxon>Neoptera</taxon>
        <taxon>Endopterygota</taxon>
        <taxon>Diptera</taxon>
        <taxon>Brachycera</taxon>
        <taxon>Muscomorpha</taxon>
        <taxon>Ephydroidea</taxon>
        <taxon>Drosophilidae</taxon>
        <taxon>Drosophila</taxon>
        <taxon>Sophophora</taxon>
    </lineage>
</organism>
<proteinExistence type="predicted"/>
<dbReference type="PhylomeDB" id="B4NJ53"/>
<feature type="compositionally biased region" description="Low complexity" evidence="2">
    <location>
        <begin position="128"/>
        <end position="146"/>
    </location>
</feature>
<evidence type="ECO:0000256" key="1">
    <source>
        <dbReference type="ARBA" id="ARBA00022884"/>
    </source>
</evidence>
<feature type="domain" description="Chromatin target of PRMT1 protein C-terminal" evidence="3">
    <location>
        <begin position="364"/>
        <end position="441"/>
    </location>
</feature>
<evidence type="ECO:0000256" key="2">
    <source>
        <dbReference type="SAM" id="MobiDB-lite"/>
    </source>
</evidence>
<dbReference type="SMART" id="SM01218">
    <property type="entry name" value="FoP_duplication"/>
    <property type="match status" value="1"/>
</dbReference>
<name>B4NJ53_DROWI</name>
<dbReference type="InterPro" id="IPR025715">
    <property type="entry name" value="FoP_C"/>
</dbReference>
<protein>
    <recommendedName>
        <fullName evidence="3">Chromatin target of PRMT1 protein C-terminal domain-containing protein</fullName>
    </recommendedName>
</protein>
<keyword evidence="5" id="KW-1185">Reference proteome</keyword>
<dbReference type="InParanoid" id="B4NJ53"/>
<dbReference type="KEGG" id="dwi:6650358"/>
<evidence type="ECO:0000313" key="5">
    <source>
        <dbReference type="Proteomes" id="UP000007798"/>
    </source>
</evidence>
<dbReference type="EMBL" id="CH964272">
    <property type="protein sequence ID" value="EDW83846.2"/>
    <property type="molecule type" value="Genomic_DNA"/>
</dbReference>
<sequence length="441" mass="47774">MVHTGISLNDRFTQMQSQAVKQSRPQRSRSQSRSRRIVNPNVSAANSRLLQEFKRKHTVQTALKLKRRSLRNSAGGGGGDSGASRGPRIGGVKPVRLGPNGRPMRSNNVTHVATMRADLVANARRRSNSSNRPSRSSSQVGGLRQRLGQRRSNVGGAAERVERRRQQQQQQQQPLGRRNRSRSRSRQAQPVRSRSQSRGRERSQSRPRSQSRNRFAGGRNAGGQRRGGAAAAARSSSSGRRVSVKQRLGVRPGQASAGSAAVGKDNRRVPRRGASKLRGVAGGRVEKRRNSSNQAQKGVSASLSGRGRQRGRSAAAAPGAGNSAAASTSRRSRSRTRAAVNAGLATPTNRPIGRGKVANKAANRNGNKNNNNSKRNKNSALVGKAKPRQQVAGAARRGRSRSRANRSDSGKAQPEVKREDLDNELDQYMSTTKSEMDYLLK</sequence>
<dbReference type="eggNOG" id="ENOG502QV0X">
    <property type="taxonomic scope" value="Eukaryota"/>
</dbReference>
<feature type="region of interest" description="Disordered" evidence="2">
    <location>
        <begin position="1"/>
        <end position="36"/>
    </location>
</feature>
<dbReference type="Proteomes" id="UP000007798">
    <property type="component" value="Unassembled WGS sequence"/>
</dbReference>
<feature type="compositionally biased region" description="Low complexity" evidence="2">
    <location>
        <begin position="227"/>
        <end position="241"/>
    </location>
</feature>
<dbReference type="AlphaFoldDB" id="B4NJ53"/>
<dbReference type="OrthoDB" id="446014at2759"/>
<gene>
    <name evidence="4" type="primary">Dwil\GK13464</name>
    <name evidence="4" type="ORF">Dwil_GK13464</name>
</gene>
<dbReference type="FunCoup" id="B4NJ53">
    <property type="interactions" value="30"/>
</dbReference>
<feature type="compositionally biased region" description="Low complexity" evidence="2">
    <location>
        <begin position="300"/>
        <end position="329"/>
    </location>
</feature>